<reference evidence="5 6" key="1">
    <citation type="journal article" date="2018" name="Plant J.">
        <title>Genome sequences of Chlorella sorokiniana UTEX 1602 and Micractinium conductrix SAG 241.80: implications to maltose excretion by a green alga.</title>
        <authorList>
            <person name="Arriola M.B."/>
            <person name="Velmurugan N."/>
            <person name="Zhang Y."/>
            <person name="Plunkett M.H."/>
            <person name="Hondzo H."/>
            <person name="Barney B.M."/>
        </authorList>
    </citation>
    <scope>NUCLEOTIDE SEQUENCE [LARGE SCALE GENOMIC DNA]</scope>
    <source>
        <strain evidence="5 6">SAG 241.80</strain>
    </source>
</reference>
<proteinExistence type="predicted"/>
<dbReference type="Pfam" id="PF13616">
    <property type="entry name" value="Rotamase_3"/>
    <property type="match status" value="1"/>
</dbReference>
<organism evidence="5 6">
    <name type="scientific">Micractinium conductrix</name>
    <dbReference type="NCBI Taxonomy" id="554055"/>
    <lineage>
        <taxon>Eukaryota</taxon>
        <taxon>Viridiplantae</taxon>
        <taxon>Chlorophyta</taxon>
        <taxon>core chlorophytes</taxon>
        <taxon>Trebouxiophyceae</taxon>
        <taxon>Chlorellales</taxon>
        <taxon>Chlorellaceae</taxon>
        <taxon>Chlorella clade</taxon>
        <taxon>Micractinium</taxon>
    </lineage>
</organism>
<sequence>MVPGSNELHQAVCRQARAGGRPLHSSALLCRAAREVEVSHILLAPGSAQLAAELKQRIEGGEPLADLAKEHSKCPSRSNGGSLGWVSRGRTVPEFEAAAFGAAPGQLATCETRFGVHLLQVTGEREAAEVVPMSPQELQESLMARAAGGNEDVQYVDVREEREEQLARLPHFKLLPLSRFEDWAPSVHSLLDKEKETVCLCHHGVRSQQAAQWLLSQGFTNVRNATGGIDAYSRAVDPSVPQY</sequence>
<dbReference type="InterPro" id="IPR000297">
    <property type="entry name" value="PPIase_PpiC"/>
</dbReference>
<dbReference type="OrthoDB" id="509028at2759"/>
<evidence type="ECO:0000259" key="3">
    <source>
        <dbReference type="PROSITE" id="PS50198"/>
    </source>
</evidence>
<dbReference type="InterPro" id="IPR036873">
    <property type="entry name" value="Rhodanese-like_dom_sf"/>
</dbReference>
<dbReference type="EC" id="5.2.1.8" evidence="2"/>
<evidence type="ECO:0000256" key="1">
    <source>
        <dbReference type="PROSITE-ProRule" id="PRU00278"/>
    </source>
</evidence>
<dbReference type="SMART" id="SM00450">
    <property type="entry name" value="RHOD"/>
    <property type="match status" value="1"/>
</dbReference>
<dbReference type="SUPFAM" id="SSF52821">
    <property type="entry name" value="Rhodanese/Cell cycle control phosphatase"/>
    <property type="match status" value="1"/>
</dbReference>
<dbReference type="PANTHER" id="PTHR43629">
    <property type="entry name" value="PEPTIDYL-PROLYL CIS-TRANS ISOMERASE"/>
    <property type="match status" value="1"/>
</dbReference>
<dbReference type="AlphaFoldDB" id="A0A2P6VIQ3"/>
<dbReference type="InterPro" id="IPR052204">
    <property type="entry name" value="PpiC/parvulin_rotamase"/>
</dbReference>
<dbReference type="PANTHER" id="PTHR43629:SF2">
    <property type="entry name" value="RHODANESE-LIKE_PPIC DOMAIN-CONTAINING PROTEIN 12, CHLOROPLASTIC"/>
    <property type="match status" value="1"/>
</dbReference>
<dbReference type="InterPro" id="IPR046357">
    <property type="entry name" value="PPIase_dom_sf"/>
</dbReference>
<dbReference type="GO" id="GO:0003755">
    <property type="term" value="F:peptidyl-prolyl cis-trans isomerase activity"/>
    <property type="evidence" value="ECO:0007669"/>
    <property type="project" value="UniProtKB-UniRule"/>
</dbReference>
<feature type="domain" description="PpiC" evidence="3">
    <location>
        <begin position="33"/>
        <end position="123"/>
    </location>
</feature>
<dbReference type="SUPFAM" id="SSF54534">
    <property type="entry name" value="FKBP-like"/>
    <property type="match status" value="1"/>
</dbReference>
<comment type="caution">
    <text evidence="5">The sequence shown here is derived from an EMBL/GenBank/DDBJ whole genome shotgun (WGS) entry which is preliminary data.</text>
</comment>
<dbReference type="Pfam" id="PF00581">
    <property type="entry name" value="Rhodanese"/>
    <property type="match status" value="1"/>
</dbReference>
<dbReference type="PROSITE" id="PS50198">
    <property type="entry name" value="PPIC_PPIASE_2"/>
    <property type="match status" value="1"/>
</dbReference>
<dbReference type="Gene3D" id="3.10.50.40">
    <property type="match status" value="1"/>
</dbReference>
<evidence type="ECO:0000313" key="5">
    <source>
        <dbReference type="EMBL" id="PSC73976.1"/>
    </source>
</evidence>
<keyword evidence="1 2" id="KW-0697">Rotamase</keyword>
<accession>A0A2P6VIQ3</accession>
<dbReference type="PROSITE" id="PS50206">
    <property type="entry name" value="RHODANESE_3"/>
    <property type="match status" value="1"/>
</dbReference>
<dbReference type="EMBL" id="LHPF02000005">
    <property type="protein sequence ID" value="PSC73976.1"/>
    <property type="molecule type" value="Genomic_DNA"/>
</dbReference>
<comment type="catalytic activity">
    <reaction evidence="2">
        <text>[protein]-peptidylproline (omega=180) = [protein]-peptidylproline (omega=0)</text>
        <dbReference type="Rhea" id="RHEA:16237"/>
        <dbReference type="Rhea" id="RHEA-COMP:10747"/>
        <dbReference type="Rhea" id="RHEA-COMP:10748"/>
        <dbReference type="ChEBI" id="CHEBI:83833"/>
        <dbReference type="ChEBI" id="CHEBI:83834"/>
        <dbReference type="EC" id="5.2.1.8"/>
    </reaction>
</comment>
<gene>
    <name evidence="5" type="ORF">C2E20_2521</name>
</gene>
<dbReference type="Proteomes" id="UP000239649">
    <property type="component" value="Unassembled WGS sequence"/>
</dbReference>
<dbReference type="STRING" id="554055.A0A2P6VIQ3"/>
<dbReference type="InterPro" id="IPR001763">
    <property type="entry name" value="Rhodanese-like_dom"/>
</dbReference>
<keyword evidence="6" id="KW-1185">Reference proteome</keyword>
<evidence type="ECO:0000256" key="2">
    <source>
        <dbReference type="RuleBase" id="RU363014"/>
    </source>
</evidence>
<keyword evidence="1 2" id="KW-0413">Isomerase</keyword>
<dbReference type="Gene3D" id="3.40.250.10">
    <property type="entry name" value="Rhodanese-like domain"/>
    <property type="match status" value="1"/>
</dbReference>
<name>A0A2P6VIQ3_9CHLO</name>
<feature type="domain" description="Rhodanese" evidence="4">
    <location>
        <begin position="149"/>
        <end position="241"/>
    </location>
</feature>
<evidence type="ECO:0000259" key="4">
    <source>
        <dbReference type="PROSITE" id="PS50206"/>
    </source>
</evidence>
<evidence type="ECO:0000313" key="6">
    <source>
        <dbReference type="Proteomes" id="UP000239649"/>
    </source>
</evidence>
<protein>
    <recommendedName>
        <fullName evidence="2">Peptidyl-prolyl cis-trans isomerase</fullName>
        <ecNumber evidence="2">5.2.1.8</ecNumber>
    </recommendedName>
</protein>